<reference evidence="3 4" key="1">
    <citation type="journal article" date="2019" name="Int. J. Syst. Evol. Microbiol.">
        <title>The Global Catalogue of Microorganisms (GCM) 10K type strain sequencing project: providing services to taxonomists for standard genome sequencing and annotation.</title>
        <authorList>
            <consortium name="The Broad Institute Genomics Platform"/>
            <consortium name="The Broad Institute Genome Sequencing Center for Infectious Disease"/>
            <person name="Wu L."/>
            <person name="Ma J."/>
        </authorList>
    </citation>
    <scope>NUCLEOTIDE SEQUENCE [LARGE SCALE GENOMIC DNA]</scope>
    <source>
        <strain evidence="3 4">JCM 14545</strain>
    </source>
</reference>
<evidence type="ECO:0000256" key="2">
    <source>
        <dbReference type="SAM" id="SignalP"/>
    </source>
</evidence>
<dbReference type="Pfam" id="PF03583">
    <property type="entry name" value="LIP"/>
    <property type="match status" value="1"/>
</dbReference>
<dbReference type="Gene3D" id="1.10.260.130">
    <property type="match status" value="1"/>
</dbReference>
<comment type="caution">
    <text evidence="3">The sequence shown here is derived from an EMBL/GenBank/DDBJ whole genome shotgun (WGS) entry which is preliminary data.</text>
</comment>
<feature type="signal peptide" evidence="2">
    <location>
        <begin position="1"/>
        <end position="31"/>
    </location>
</feature>
<dbReference type="RefSeq" id="WP_344418593.1">
    <property type="nucleotide sequence ID" value="NZ_BAAANN010000012.1"/>
</dbReference>
<keyword evidence="4" id="KW-1185">Reference proteome</keyword>
<dbReference type="Proteomes" id="UP001501116">
    <property type="component" value="Unassembled WGS sequence"/>
</dbReference>
<dbReference type="InterPro" id="IPR029058">
    <property type="entry name" value="AB_hydrolase_fold"/>
</dbReference>
<dbReference type="Gene3D" id="3.40.50.1820">
    <property type="entry name" value="alpha/beta hydrolase"/>
    <property type="match status" value="1"/>
</dbReference>
<evidence type="ECO:0000256" key="1">
    <source>
        <dbReference type="SAM" id="MobiDB-lite"/>
    </source>
</evidence>
<dbReference type="InterPro" id="IPR005152">
    <property type="entry name" value="Lipase_secreted"/>
</dbReference>
<accession>A0ABN2QXE6</accession>
<evidence type="ECO:0000313" key="3">
    <source>
        <dbReference type="EMBL" id="GAA1959726.1"/>
    </source>
</evidence>
<gene>
    <name evidence="3" type="ORF">GCM10009754_32770</name>
</gene>
<feature type="chain" id="PRO_5047515963" evidence="2">
    <location>
        <begin position="32"/>
        <end position="410"/>
    </location>
</feature>
<dbReference type="PANTHER" id="PTHR34853:SF1">
    <property type="entry name" value="LIPASE 5"/>
    <property type="match status" value="1"/>
</dbReference>
<dbReference type="SUPFAM" id="SSF53474">
    <property type="entry name" value="alpha/beta-Hydrolases"/>
    <property type="match status" value="1"/>
</dbReference>
<dbReference type="PIRSF" id="PIRSF029171">
    <property type="entry name" value="Esterase_LipA"/>
    <property type="match status" value="1"/>
</dbReference>
<protein>
    <submittedName>
        <fullName evidence="3">Lipase family protein</fullName>
    </submittedName>
</protein>
<dbReference type="EMBL" id="BAAANN010000012">
    <property type="protein sequence ID" value="GAA1959726.1"/>
    <property type="molecule type" value="Genomic_DNA"/>
</dbReference>
<organism evidence="3 4">
    <name type="scientific">Amycolatopsis minnesotensis</name>
    <dbReference type="NCBI Taxonomy" id="337894"/>
    <lineage>
        <taxon>Bacteria</taxon>
        <taxon>Bacillati</taxon>
        <taxon>Actinomycetota</taxon>
        <taxon>Actinomycetes</taxon>
        <taxon>Pseudonocardiales</taxon>
        <taxon>Pseudonocardiaceae</taxon>
        <taxon>Amycolatopsis</taxon>
    </lineage>
</organism>
<name>A0ABN2QXE6_9PSEU</name>
<dbReference type="PANTHER" id="PTHR34853">
    <property type="match status" value="1"/>
</dbReference>
<proteinExistence type="predicted"/>
<keyword evidence="2" id="KW-0732">Signal</keyword>
<sequence>MSAPARRTRKRRRSAVLPALFACLLATTGLATPAAADPLPPNPRDDPFYAQPSPFPDVPPGTILDARPSTVRALTIPLPFRAWQVKYKSTDTKGKPIADVATIIQPLGPPPAGGRKLVSYQTAQDGLSTDCAPSYSMATGLNVPAVEQAAFAPLLMAGHTVVTADYEGPDSQWTAAINTGHGVLDGIRAAQNFEPAGLAGPKTPTVLWGYSGGALASSWANELQPSYAPELKFAGVAAGGVPADLDYVARKIDGTALSGVYFGAAVGLSRAYPEIDTETLLNAKGKAAFEQIGKGCIAQFSVSHAFQRMRDYVTVPELLEVPAVKKVIKEVTMGQRKPGAPIYYYQGILDELTPSPPVDALVKNYCGKGVPVQYQRYLLGEHVSIAVTGIPGALSYLNDRLAGKRAPSNC</sequence>
<feature type="region of interest" description="Disordered" evidence="1">
    <location>
        <begin position="34"/>
        <end position="63"/>
    </location>
</feature>
<evidence type="ECO:0000313" key="4">
    <source>
        <dbReference type="Proteomes" id="UP001501116"/>
    </source>
</evidence>